<dbReference type="AlphaFoldDB" id="A0AAV3Y4Z4"/>
<dbReference type="Gene3D" id="4.10.60.10">
    <property type="entry name" value="Zinc finger, CCHC-type"/>
    <property type="match status" value="1"/>
</dbReference>
<dbReference type="InterPro" id="IPR036875">
    <property type="entry name" value="Znf_CCHC_sf"/>
</dbReference>
<name>A0AAV3Y4Z4_9GAST</name>
<keyword evidence="2" id="KW-1185">Reference proteome</keyword>
<dbReference type="SUPFAM" id="SSF57756">
    <property type="entry name" value="Retrovirus zinc finger-like domains"/>
    <property type="match status" value="1"/>
</dbReference>
<evidence type="ECO:0000313" key="2">
    <source>
        <dbReference type="Proteomes" id="UP000735302"/>
    </source>
</evidence>
<comment type="caution">
    <text evidence="1">The sequence shown here is derived from an EMBL/GenBank/DDBJ whole genome shotgun (WGS) entry which is preliminary data.</text>
</comment>
<gene>
    <name evidence="1" type="ORF">PoB_000437000</name>
</gene>
<reference evidence="1 2" key="1">
    <citation type="journal article" date="2021" name="Elife">
        <title>Chloroplast acquisition without the gene transfer in kleptoplastic sea slugs, Plakobranchus ocellatus.</title>
        <authorList>
            <person name="Maeda T."/>
            <person name="Takahashi S."/>
            <person name="Yoshida T."/>
            <person name="Shimamura S."/>
            <person name="Takaki Y."/>
            <person name="Nagai Y."/>
            <person name="Toyoda A."/>
            <person name="Suzuki Y."/>
            <person name="Arimoto A."/>
            <person name="Ishii H."/>
            <person name="Satoh N."/>
            <person name="Nishiyama T."/>
            <person name="Hasebe M."/>
            <person name="Maruyama T."/>
            <person name="Minagawa J."/>
            <person name="Obokata J."/>
            <person name="Shigenobu S."/>
        </authorList>
    </citation>
    <scope>NUCLEOTIDE SEQUENCE [LARGE SCALE GENOMIC DNA]</scope>
</reference>
<dbReference type="GO" id="GO:0008270">
    <property type="term" value="F:zinc ion binding"/>
    <property type="evidence" value="ECO:0007669"/>
    <property type="project" value="InterPro"/>
</dbReference>
<proteinExistence type="predicted"/>
<evidence type="ECO:0000313" key="1">
    <source>
        <dbReference type="EMBL" id="GFN77864.1"/>
    </source>
</evidence>
<protein>
    <submittedName>
        <fullName evidence="1">Uncharacterized protein</fullName>
    </submittedName>
</protein>
<dbReference type="Proteomes" id="UP000735302">
    <property type="component" value="Unassembled WGS sequence"/>
</dbReference>
<dbReference type="EMBL" id="BLXT01000512">
    <property type="protein sequence ID" value="GFN77864.1"/>
    <property type="molecule type" value="Genomic_DNA"/>
</dbReference>
<sequence>MADKSVPFPKEFLPHPADPVLPSKLRIRLFDKYIYMRDAACNQPSSDEEKTRLLFHHQVLEGIRIFSAQPMVAIGGQCVVHNDARKRSLVNTRQPDTLICINYGRRGHRAKDATFPTLNQTCSLCRKLGNFKRVCRSGPAAKPAPKQLIRGREPFTTTSALCRPTFFSKQCISSAVSISYPSLPRKICVHEFQVLLKQSTGAISLTSNYCLTLFSVTLTLSSPKLKQSFL</sequence>
<dbReference type="GO" id="GO:0003676">
    <property type="term" value="F:nucleic acid binding"/>
    <property type="evidence" value="ECO:0007669"/>
    <property type="project" value="InterPro"/>
</dbReference>
<organism evidence="1 2">
    <name type="scientific">Plakobranchus ocellatus</name>
    <dbReference type="NCBI Taxonomy" id="259542"/>
    <lineage>
        <taxon>Eukaryota</taxon>
        <taxon>Metazoa</taxon>
        <taxon>Spiralia</taxon>
        <taxon>Lophotrochozoa</taxon>
        <taxon>Mollusca</taxon>
        <taxon>Gastropoda</taxon>
        <taxon>Heterobranchia</taxon>
        <taxon>Euthyneura</taxon>
        <taxon>Panpulmonata</taxon>
        <taxon>Sacoglossa</taxon>
        <taxon>Placobranchoidea</taxon>
        <taxon>Plakobranchidae</taxon>
        <taxon>Plakobranchus</taxon>
    </lineage>
</organism>
<accession>A0AAV3Y4Z4</accession>